<reference evidence="3" key="1">
    <citation type="submission" date="2022-01" db="EMBL/GenBank/DDBJ databases">
        <authorList>
            <person name="Criscuolo A."/>
        </authorList>
    </citation>
    <scope>NUCLEOTIDE SEQUENCE</scope>
    <source>
        <strain evidence="3">CIP111891</strain>
    </source>
</reference>
<feature type="signal peptide" evidence="1">
    <location>
        <begin position="1"/>
        <end position="25"/>
    </location>
</feature>
<comment type="caution">
    <text evidence="3">The sequence shown here is derived from an EMBL/GenBank/DDBJ whole genome shotgun (WGS) entry which is preliminary data.</text>
</comment>
<dbReference type="Pfam" id="PF07833">
    <property type="entry name" value="Cu_amine_oxidN1"/>
    <property type="match status" value="1"/>
</dbReference>
<feature type="domain" description="Copper amine oxidase-like N-terminal" evidence="2">
    <location>
        <begin position="30"/>
        <end position="86"/>
    </location>
</feature>
<evidence type="ECO:0000313" key="4">
    <source>
        <dbReference type="Proteomes" id="UP000838821"/>
    </source>
</evidence>
<evidence type="ECO:0000313" key="3">
    <source>
        <dbReference type="EMBL" id="CAH1196610.1"/>
    </source>
</evidence>
<protein>
    <recommendedName>
        <fullName evidence="2">Copper amine oxidase-like N-terminal domain-containing protein</fullName>
    </recommendedName>
</protein>
<dbReference type="InterPro" id="IPR036582">
    <property type="entry name" value="Mao_N_sf"/>
</dbReference>
<dbReference type="Gene3D" id="3.30.457.10">
    <property type="entry name" value="Copper amine oxidase-like, N-terminal domain"/>
    <property type="match status" value="1"/>
</dbReference>
<feature type="chain" id="PRO_5046184817" description="Copper amine oxidase-like N-terminal domain-containing protein" evidence="1">
    <location>
        <begin position="26"/>
        <end position="217"/>
    </location>
</feature>
<keyword evidence="4" id="KW-1185">Reference proteome</keyword>
<sequence>MIRKYKLILSIGIIGLFTMSGSAWAEDQFRNVEVFFQRINITINGQQTTLTKDSILYEGSVYVPLRSLSEMLGAEVGWDSDNRNVALDFIHDNRNELFTALQKKMVQYVAIRNNQITKDLIPIFKNTDFDDLRSIVDRYAEISKIAKDIDDLAMSQTIDKMKAAIILLQTGWEKKNTDDYMLAWTIYSKNADLLNKDLTTKLSESYHYELIDKSIKN</sequence>
<keyword evidence="1" id="KW-0732">Signal</keyword>
<gene>
    <name evidence="3" type="ORF">PAECIP111891_00909</name>
</gene>
<accession>A0ABN8G1R7</accession>
<organism evidence="3 4">
    <name type="scientific">Paenibacillus allorhizoplanae</name>
    <dbReference type="NCBI Taxonomy" id="2905648"/>
    <lineage>
        <taxon>Bacteria</taxon>
        <taxon>Bacillati</taxon>
        <taxon>Bacillota</taxon>
        <taxon>Bacilli</taxon>
        <taxon>Bacillales</taxon>
        <taxon>Paenibacillaceae</taxon>
        <taxon>Paenibacillus</taxon>
    </lineage>
</organism>
<dbReference type="RefSeq" id="WP_236284976.1">
    <property type="nucleotide sequence ID" value="NZ_CAKMMW010000002.1"/>
</dbReference>
<dbReference type="Proteomes" id="UP000838821">
    <property type="component" value="Unassembled WGS sequence"/>
</dbReference>
<name>A0ABN8G1R7_9BACL</name>
<dbReference type="InterPro" id="IPR012854">
    <property type="entry name" value="Cu_amine_oxidase-like_N"/>
</dbReference>
<evidence type="ECO:0000256" key="1">
    <source>
        <dbReference type="SAM" id="SignalP"/>
    </source>
</evidence>
<dbReference type="EMBL" id="CAKMMW010000002">
    <property type="protein sequence ID" value="CAH1196610.1"/>
    <property type="molecule type" value="Genomic_DNA"/>
</dbReference>
<proteinExistence type="predicted"/>
<dbReference type="SUPFAM" id="SSF55383">
    <property type="entry name" value="Copper amine oxidase, domain N"/>
    <property type="match status" value="1"/>
</dbReference>
<evidence type="ECO:0000259" key="2">
    <source>
        <dbReference type="Pfam" id="PF07833"/>
    </source>
</evidence>